<proteinExistence type="predicted"/>
<dbReference type="AlphaFoldDB" id="A0A0G1NWE6"/>
<feature type="region of interest" description="Disordered" evidence="1">
    <location>
        <begin position="54"/>
        <end position="94"/>
    </location>
</feature>
<sequence>MSPKNSPGIVPLPVLFGVIFLILIAGIVFFKPEEKPKTVAERIGGFGELLKNILPAPSPKTEPTASPGLPSATHTPTPAPTRTPTPAPQPPPAISSNVTKKVMLLIENPVLETQGGKRLVEYENWNNPSSLAQSYISDIKSVSGGYLTYQIVQTLEKDEIPLKQDGFSYTDSAYLSCLSNHSTCHSPDAVNYNKVIADYSICEKRNNGEIDEVWIFGGPWFGYYESRLAGPGAFWYNSPSLTGTTCQKLLPIMAFNYERGVSEMIEDMGHRFESVLDYVFGGRQANKNTLWSRFALRDIDLAGEAGCGNIHFGPNSTTDYDWGNTRSVQSSCNDWSNFPNLTGAKQNMSCSEWGCDGYGFKKWWLRHLPKAGGKTSGKLNNWWKYAADYESAIKE</sequence>
<accession>A0A0G1NWE6</accession>
<comment type="caution">
    <text evidence="3">The sequence shown here is derived from an EMBL/GenBank/DDBJ whole genome shotgun (WGS) entry which is preliminary data.</text>
</comment>
<evidence type="ECO:0000313" key="4">
    <source>
        <dbReference type="Proteomes" id="UP000034643"/>
    </source>
</evidence>
<reference evidence="3 4" key="1">
    <citation type="journal article" date="2015" name="Nature">
        <title>rRNA introns, odd ribosomes, and small enigmatic genomes across a large radiation of phyla.</title>
        <authorList>
            <person name="Brown C.T."/>
            <person name="Hug L.A."/>
            <person name="Thomas B.C."/>
            <person name="Sharon I."/>
            <person name="Castelle C.J."/>
            <person name="Singh A."/>
            <person name="Wilkins M.J."/>
            <person name="Williams K.H."/>
            <person name="Banfield J.F."/>
        </authorList>
    </citation>
    <scope>NUCLEOTIDE SEQUENCE [LARGE SCALE GENOMIC DNA]</scope>
</reference>
<dbReference type="EMBL" id="LCLV01000005">
    <property type="protein sequence ID" value="KKU25029.1"/>
    <property type="molecule type" value="Genomic_DNA"/>
</dbReference>
<feature type="transmembrane region" description="Helical" evidence="2">
    <location>
        <begin position="12"/>
        <end position="30"/>
    </location>
</feature>
<protein>
    <submittedName>
        <fullName evidence="3">Uncharacterized protein</fullName>
    </submittedName>
</protein>
<evidence type="ECO:0000256" key="1">
    <source>
        <dbReference type="SAM" id="MobiDB-lite"/>
    </source>
</evidence>
<dbReference type="Proteomes" id="UP000034643">
    <property type="component" value="Unassembled WGS sequence"/>
</dbReference>
<keyword evidence="2" id="KW-0472">Membrane</keyword>
<name>A0A0G1NWE6_9BACT</name>
<evidence type="ECO:0000256" key="2">
    <source>
        <dbReference type="SAM" id="Phobius"/>
    </source>
</evidence>
<evidence type="ECO:0000313" key="3">
    <source>
        <dbReference type="EMBL" id="KKU25029.1"/>
    </source>
</evidence>
<feature type="compositionally biased region" description="Pro residues" evidence="1">
    <location>
        <begin position="77"/>
        <end position="93"/>
    </location>
</feature>
<organism evidence="3 4">
    <name type="scientific">Candidatus Woesebacteria bacterium GW2011_GWF1_46_13</name>
    <dbReference type="NCBI Taxonomy" id="1618602"/>
    <lineage>
        <taxon>Bacteria</taxon>
        <taxon>Candidatus Woeseibacteriota</taxon>
    </lineage>
</organism>
<keyword evidence="2" id="KW-1133">Transmembrane helix</keyword>
<gene>
    <name evidence="3" type="ORF">UX34_C0005G0033</name>
</gene>
<keyword evidence="2" id="KW-0812">Transmembrane</keyword>